<dbReference type="Proteomes" id="UP000542353">
    <property type="component" value="Unassembled WGS sequence"/>
</dbReference>
<dbReference type="EMBL" id="JACHIH010000034">
    <property type="protein sequence ID" value="MBB5049329.1"/>
    <property type="molecule type" value="Genomic_DNA"/>
</dbReference>
<evidence type="ECO:0000313" key="1">
    <source>
        <dbReference type="EMBL" id="MBB5049329.1"/>
    </source>
</evidence>
<reference evidence="1 2" key="1">
    <citation type="submission" date="2020-08" db="EMBL/GenBank/DDBJ databases">
        <title>Genomic Encyclopedia of Type Strains, Phase IV (KMG-IV): sequencing the most valuable type-strain genomes for metagenomic binning, comparative biology and taxonomic classification.</title>
        <authorList>
            <person name="Goeker M."/>
        </authorList>
    </citation>
    <scope>NUCLEOTIDE SEQUENCE [LARGE SCALE GENOMIC DNA]</scope>
    <source>
        <strain evidence="1 2">DSM 12706</strain>
    </source>
</reference>
<comment type="caution">
    <text evidence="1">The sequence shown here is derived from an EMBL/GenBank/DDBJ whole genome shotgun (WGS) entry which is preliminary data.</text>
</comment>
<evidence type="ECO:0008006" key="3">
    <source>
        <dbReference type="Google" id="ProtNLM"/>
    </source>
</evidence>
<name>A0A7W7Z7B9_9BRAD</name>
<proteinExistence type="predicted"/>
<keyword evidence="2" id="KW-1185">Reference proteome</keyword>
<evidence type="ECO:0000313" key="2">
    <source>
        <dbReference type="Proteomes" id="UP000542353"/>
    </source>
</evidence>
<gene>
    <name evidence="1" type="ORF">HNR60_004105</name>
</gene>
<sequence>MTLPNPDHYLDQAEHLITLSNARQADLRRAVSTAYYAVFHAVMRAAADTYIGSTNRNTAEYALAYRQIDHAGLKSVCEYCMNPSFAVGAQPFKFGPDLRAFAAAVLELRGLRHRADYDPALYLYVLDVRTVIATARDALNRFRSLAYDQRRVRRTCSITRIWI</sequence>
<organism evidence="1 2">
    <name type="scientific">Rhodopseudomonas rhenobacensis</name>
    <dbReference type="NCBI Taxonomy" id="87461"/>
    <lineage>
        <taxon>Bacteria</taxon>
        <taxon>Pseudomonadati</taxon>
        <taxon>Pseudomonadota</taxon>
        <taxon>Alphaproteobacteria</taxon>
        <taxon>Hyphomicrobiales</taxon>
        <taxon>Nitrobacteraceae</taxon>
        <taxon>Rhodopseudomonas</taxon>
    </lineage>
</organism>
<dbReference type="AlphaFoldDB" id="A0A7W7Z7B9"/>
<accession>A0A7W7Z7B9</accession>
<protein>
    <recommendedName>
        <fullName evidence="3">HEPN domain-containing protein</fullName>
    </recommendedName>
</protein>
<dbReference type="RefSeq" id="WP_184261467.1">
    <property type="nucleotide sequence ID" value="NZ_JACHIH010000034.1"/>
</dbReference>
<dbReference type="Gene3D" id="1.20.120.330">
    <property type="entry name" value="Nucleotidyltransferases domain 2"/>
    <property type="match status" value="1"/>
</dbReference>